<feature type="compositionally biased region" description="Basic and acidic residues" evidence="1">
    <location>
        <begin position="25"/>
        <end position="34"/>
    </location>
</feature>
<proteinExistence type="predicted"/>
<dbReference type="Proteomes" id="UP000188268">
    <property type="component" value="Unassembled WGS sequence"/>
</dbReference>
<sequence length="34" mass="3653">MPQINSCPDESSPALSPALSKKKGMKNDENPPLK</sequence>
<feature type="region of interest" description="Disordered" evidence="1">
    <location>
        <begin position="1"/>
        <end position="34"/>
    </location>
</feature>
<dbReference type="EMBL" id="AWWV01016358">
    <property type="protein sequence ID" value="OMO49853.1"/>
    <property type="molecule type" value="Genomic_DNA"/>
</dbReference>
<evidence type="ECO:0000313" key="2">
    <source>
        <dbReference type="EMBL" id="OMO49853.1"/>
    </source>
</evidence>
<comment type="caution">
    <text evidence="2">The sequence shown here is derived from an EMBL/GenBank/DDBJ whole genome shotgun (WGS) entry which is preliminary data.</text>
</comment>
<evidence type="ECO:0000313" key="3">
    <source>
        <dbReference type="Proteomes" id="UP000188268"/>
    </source>
</evidence>
<name>A0A1R3FVH9_COCAP</name>
<gene>
    <name evidence="2" type="ORF">CCACVL1_30782</name>
</gene>
<accession>A0A1R3FVH9</accession>
<organism evidence="2 3">
    <name type="scientific">Corchorus capsularis</name>
    <name type="common">Jute</name>
    <dbReference type="NCBI Taxonomy" id="210143"/>
    <lineage>
        <taxon>Eukaryota</taxon>
        <taxon>Viridiplantae</taxon>
        <taxon>Streptophyta</taxon>
        <taxon>Embryophyta</taxon>
        <taxon>Tracheophyta</taxon>
        <taxon>Spermatophyta</taxon>
        <taxon>Magnoliopsida</taxon>
        <taxon>eudicotyledons</taxon>
        <taxon>Gunneridae</taxon>
        <taxon>Pentapetalae</taxon>
        <taxon>rosids</taxon>
        <taxon>malvids</taxon>
        <taxon>Malvales</taxon>
        <taxon>Malvaceae</taxon>
        <taxon>Grewioideae</taxon>
        <taxon>Apeibeae</taxon>
        <taxon>Corchorus</taxon>
    </lineage>
</organism>
<reference evidence="2 3" key="1">
    <citation type="submission" date="2013-09" db="EMBL/GenBank/DDBJ databases">
        <title>Corchorus capsularis genome sequencing.</title>
        <authorList>
            <person name="Alam M."/>
            <person name="Haque M.S."/>
            <person name="Islam M.S."/>
            <person name="Emdad E.M."/>
            <person name="Islam M.M."/>
            <person name="Ahmed B."/>
            <person name="Halim A."/>
            <person name="Hossen Q.M.M."/>
            <person name="Hossain M.Z."/>
            <person name="Ahmed R."/>
            <person name="Khan M.M."/>
            <person name="Islam R."/>
            <person name="Rashid M.M."/>
            <person name="Khan S.A."/>
            <person name="Rahman M.S."/>
            <person name="Alam M."/>
        </authorList>
    </citation>
    <scope>NUCLEOTIDE SEQUENCE [LARGE SCALE GENOMIC DNA]</scope>
    <source>
        <strain evidence="3">cv. CVL-1</strain>
        <tissue evidence="2">Whole seedling</tissue>
    </source>
</reference>
<keyword evidence="3" id="KW-1185">Reference proteome</keyword>
<evidence type="ECO:0000256" key="1">
    <source>
        <dbReference type="SAM" id="MobiDB-lite"/>
    </source>
</evidence>
<dbReference type="AlphaFoldDB" id="A0A1R3FVH9"/>
<dbReference type="Gramene" id="OMO49853">
    <property type="protein sequence ID" value="OMO49853"/>
    <property type="gene ID" value="CCACVL1_30782"/>
</dbReference>
<protein>
    <submittedName>
        <fullName evidence="2">Uncharacterized protein</fullName>
    </submittedName>
</protein>